<proteinExistence type="predicted"/>
<reference evidence="3 4" key="1">
    <citation type="submission" date="2022-05" db="EMBL/GenBank/DDBJ databases">
        <authorList>
            <consortium name="Genoscope - CEA"/>
            <person name="William W."/>
        </authorList>
    </citation>
    <scope>NUCLEOTIDE SEQUENCE [LARGE SCALE GENOMIC DNA]</scope>
</reference>
<protein>
    <recommendedName>
        <fullName evidence="2">EGF-like domain-containing protein</fullName>
    </recommendedName>
</protein>
<sequence>MFECICKKGYSGEFCEKTIQLQNCSQAPKKTGIYNILNHGSGPFPVYCDQTTDGGGWMMIFKVIGGINSSFSAGEFWNSCDTFSENVTAVLDTTSTYRGNYKNRIVQSWQMFSPKEARVALYTNGTEVVSIIFNAKGTTHLDWFSQKNLIQSPWTDLRNAKNIFPFHIDGHHGVRSFEITASYGGCELDSGWLVITGPDCGWERRQGVVPGILYSKKTHNITWNDNQADVGVAQVMIVYIR</sequence>
<dbReference type="PROSITE" id="PS50026">
    <property type="entry name" value="EGF_3"/>
    <property type="match status" value="1"/>
</dbReference>
<dbReference type="AlphaFoldDB" id="A0AAU9VSZ2"/>
<evidence type="ECO:0000313" key="4">
    <source>
        <dbReference type="Proteomes" id="UP001159428"/>
    </source>
</evidence>
<gene>
    <name evidence="3" type="ORF">PMEA_00016339</name>
</gene>
<dbReference type="PROSITE" id="PS00022">
    <property type="entry name" value="EGF_1"/>
    <property type="match status" value="1"/>
</dbReference>
<organism evidence="3 4">
    <name type="scientific">Pocillopora meandrina</name>
    <dbReference type="NCBI Taxonomy" id="46732"/>
    <lineage>
        <taxon>Eukaryota</taxon>
        <taxon>Metazoa</taxon>
        <taxon>Cnidaria</taxon>
        <taxon>Anthozoa</taxon>
        <taxon>Hexacorallia</taxon>
        <taxon>Scleractinia</taxon>
        <taxon>Astrocoeniina</taxon>
        <taxon>Pocilloporidae</taxon>
        <taxon>Pocillopora</taxon>
    </lineage>
</organism>
<dbReference type="InterPro" id="IPR000742">
    <property type="entry name" value="EGF"/>
</dbReference>
<dbReference type="Gene3D" id="3.90.215.10">
    <property type="entry name" value="Gamma Fibrinogen, chain A, domain 1"/>
    <property type="match status" value="1"/>
</dbReference>
<dbReference type="PROSITE" id="PS01186">
    <property type="entry name" value="EGF_2"/>
    <property type="match status" value="1"/>
</dbReference>
<dbReference type="InterPro" id="IPR036056">
    <property type="entry name" value="Fibrinogen-like_C"/>
</dbReference>
<name>A0AAU9VSZ2_9CNID</name>
<comment type="caution">
    <text evidence="3">The sequence shown here is derived from an EMBL/GenBank/DDBJ whole genome shotgun (WGS) entry which is preliminary data.</text>
</comment>
<dbReference type="Proteomes" id="UP001159428">
    <property type="component" value="Unassembled WGS sequence"/>
</dbReference>
<dbReference type="SUPFAM" id="SSF56496">
    <property type="entry name" value="Fibrinogen C-terminal domain-like"/>
    <property type="match status" value="1"/>
</dbReference>
<comment type="caution">
    <text evidence="1">Lacks conserved residue(s) required for the propagation of feature annotation.</text>
</comment>
<dbReference type="EMBL" id="CALNXJ010000003">
    <property type="protein sequence ID" value="CAH3035578.1"/>
    <property type="molecule type" value="Genomic_DNA"/>
</dbReference>
<keyword evidence="1" id="KW-0245">EGF-like domain</keyword>
<feature type="domain" description="EGF-like" evidence="2">
    <location>
        <begin position="1"/>
        <end position="16"/>
    </location>
</feature>
<feature type="disulfide bond" evidence="1">
    <location>
        <begin position="6"/>
        <end position="15"/>
    </location>
</feature>
<dbReference type="NCBIfam" id="NF040941">
    <property type="entry name" value="GGGWT_bact"/>
    <property type="match status" value="1"/>
</dbReference>
<keyword evidence="4" id="KW-1185">Reference proteome</keyword>
<accession>A0AAU9VSZ2</accession>
<evidence type="ECO:0000256" key="1">
    <source>
        <dbReference type="PROSITE-ProRule" id="PRU00076"/>
    </source>
</evidence>
<evidence type="ECO:0000259" key="2">
    <source>
        <dbReference type="PROSITE" id="PS50026"/>
    </source>
</evidence>
<dbReference type="InterPro" id="IPR014716">
    <property type="entry name" value="Fibrinogen_a/b/g_C_1"/>
</dbReference>
<keyword evidence="1" id="KW-1015">Disulfide bond</keyword>
<evidence type="ECO:0000313" key="3">
    <source>
        <dbReference type="EMBL" id="CAH3035578.1"/>
    </source>
</evidence>